<keyword evidence="1" id="KW-0472">Membrane</keyword>
<reference evidence="5 6" key="1">
    <citation type="submission" date="2017-11" db="EMBL/GenBank/DDBJ databases">
        <title>Genome sequence of Entomoplasma ellychniae ELCN-1 (ATCC 43707).</title>
        <authorList>
            <person name="Lo W.-S."/>
            <person name="Gasparich G.E."/>
            <person name="Kuo C.-H."/>
        </authorList>
    </citation>
    <scope>NUCLEOTIDE SEQUENCE [LARGE SCALE GENOMIC DNA]</scope>
    <source>
        <strain evidence="5 6">ELCN-1</strain>
    </source>
</reference>
<dbReference type="RefSeq" id="WP_104205508.1">
    <property type="nucleotide sequence ID" value="NZ_PHND01000001.1"/>
</dbReference>
<evidence type="ECO:0000256" key="1">
    <source>
        <dbReference type="SAM" id="Phobius"/>
    </source>
</evidence>
<keyword evidence="1" id="KW-0812">Transmembrane</keyword>
<evidence type="ECO:0000313" key="3">
    <source>
        <dbReference type="EMBL" id="PPE04351.1"/>
    </source>
</evidence>
<name>A0A8E2QYS8_9MOLU</name>
<keyword evidence="6" id="KW-1185">Reference proteome</keyword>
<dbReference type="PANTHER" id="PTHR30121">
    <property type="entry name" value="UNCHARACTERIZED PROTEIN YJGR-RELATED"/>
    <property type="match status" value="1"/>
</dbReference>
<evidence type="ECO:0000313" key="6">
    <source>
        <dbReference type="Proteomes" id="UP000239010"/>
    </source>
</evidence>
<dbReference type="InterPro" id="IPR051162">
    <property type="entry name" value="T4SS_component"/>
</dbReference>
<dbReference type="Proteomes" id="UP000239010">
    <property type="component" value="Unassembled WGS sequence"/>
</dbReference>
<protein>
    <submittedName>
        <fullName evidence="5">Transfer complex protein TrsE</fullName>
    </submittedName>
</protein>
<evidence type="ECO:0000313" key="4">
    <source>
        <dbReference type="EMBL" id="PPE04617.1"/>
    </source>
</evidence>
<evidence type="ECO:0000259" key="2">
    <source>
        <dbReference type="Pfam" id="PF01935"/>
    </source>
</evidence>
<sequence length="950" mass="109729">MENNNKKNSKELVGVIPKPPQKAVLKWGILWTDLIATLFGFVVGVLIILSIPNVSSLVWNIVIKTVIMICVLFILMIPLMPVPSAGNGVRIYHILWWSVSFKYIDKKIYKLEDKNHSTKKFNSYKKINFDSSIEAAKDFLILTNENETDKLFMCGIKFEGKNIFQQDLIDLEMMANSWWELLVNSKYDLQIVKLSVMSNRDFNNQHISNLLSINNKLFETEKINIIQYEARRRVLEEYTKKYIYKNDISREDFIEEKYHIIVYAEDEKEMITEINRITAILNQKGLSGQKMSSYENVNLIYQSYTPLAEPLSPTLIESNSEDLTKFLAFKEIEFKRNCFKVNGQEQYFKVAAITKFPMKVELGWMIGLFRNSTSAIVTIKESLINENKFLSNNLMNLQTNSQTINQTKVVDIKAMQYEQEVYSQIVADLATGTEKLKEVSATVIFSGNNEDELREQSNSLKSELQKIGIYLNDLINRQIEALEHFSLKPRTPLKKQISRQIPTWTMALSYPFISQKLNDRRGLYLGVSVVGDQIIYDQFFLPSGLTTSHNLLLIGMAGSGKSHTIKKLAIWNTVNQVHTHIFDIENEYAPLARNLGEKVVHVGTKNGVINPLQIMATPNDELTNNLYDDMQFYLTNLEGWFKLLYPDFNDYQIGYLIKEVGTLYLNTTSINKALKNKLSLDDLKTNDFPIMSDLIRLMELELKTISSDQQMLHQQWIYSLKQDFENNGKYEYLLNNHSTLEVGNHSLIVYNIKSIFDTNNQKLQNALLYLLFAYVTNKFNTLRIENDIKYAELVAKFEEEKNPYPNKAAYELLVKQTLLIDEGHEFMKNSDVTLDFLNSSVKRFRKYYAGLTFCTQDVKDFVKDGESSKKTQSILTNTPARLIMLCSSKGLEDVETLFAQDGGLTTEEKKHILNAGQGRGVFMKNNNNRHQIQIELNDVEKEIIRNRNYD</sequence>
<feature type="domain" description="Helicase HerA central" evidence="2">
    <location>
        <begin position="549"/>
        <end position="671"/>
    </location>
</feature>
<gene>
    <name evidence="3" type="ORF">EELLY_v1c00250</name>
    <name evidence="4" type="ORF">EELLY_v1c02970</name>
    <name evidence="5" type="ORF">EELLY_v1c03680</name>
</gene>
<dbReference type="Gene3D" id="3.40.50.300">
    <property type="entry name" value="P-loop containing nucleotide triphosphate hydrolases"/>
    <property type="match status" value="1"/>
</dbReference>
<dbReference type="EMBL" id="PHND01000001">
    <property type="protein sequence ID" value="PPE04617.1"/>
    <property type="molecule type" value="Genomic_DNA"/>
</dbReference>
<feature type="transmembrane region" description="Helical" evidence="1">
    <location>
        <begin position="61"/>
        <end position="80"/>
    </location>
</feature>
<dbReference type="Pfam" id="PF01935">
    <property type="entry name" value="DUF87"/>
    <property type="match status" value="1"/>
</dbReference>
<dbReference type="PANTHER" id="PTHR30121:SF6">
    <property type="entry name" value="SLR6007 PROTEIN"/>
    <property type="match status" value="1"/>
</dbReference>
<organism evidence="5 6">
    <name type="scientific">Entomoplasma ellychniae</name>
    <dbReference type="NCBI Taxonomy" id="2114"/>
    <lineage>
        <taxon>Bacteria</taxon>
        <taxon>Bacillati</taxon>
        <taxon>Mycoplasmatota</taxon>
        <taxon>Mollicutes</taxon>
        <taxon>Entomoplasmatales</taxon>
        <taxon>Entomoplasmataceae</taxon>
        <taxon>Entomoplasma</taxon>
    </lineage>
</organism>
<dbReference type="AlphaFoldDB" id="A0A8E2QYS8"/>
<feature type="transmembrane region" description="Helical" evidence="1">
    <location>
        <begin position="29"/>
        <end position="49"/>
    </location>
</feature>
<dbReference type="SUPFAM" id="SSF52540">
    <property type="entry name" value="P-loop containing nucleoside triphosphate hydrolases"/>
    <property type="match status" value="1"/>
</dbReference>
<dbReference type="InterPro" id="IPR002789">
    <property type="entry name" value="HerA_central"/>
</dbReference>
<accession>A0A8E2QYS8</accession>
<dbReference type="Gene3D" id="1.10.8.730">
    <property type="match status" value="1"/>
</dbReference>
<keyword evidence="1" id="KW-1133">Transmembrane helix</keyword>
<dbReference type="InterPro" id="IPR027417">
    <property type="entry name" value="P-loop_NTPase"/>
</dbReference>
<proteinExistence type="predicted"/>
<evidence type="ECO:0000313" key="5">
    <source>
        <dbReference type="EMBL" id="PPE04688.1"/>
    </source>
</evidence>
<dbReference type="EMBL" id="PHND01000001">
    <property type="protein sequence ID" value="PPE04351.1"/>
    <property type="molecule type" value="Genomic_DNA"/>
</dbReference>
<dbReference type="NCBIfam" id="NF045975">
    <property type="entry name" value="VirB4_plasma"/>
    <property type="match status" value="1"/>
</dbReference>
<comment type="caution">
    <text evidence="5">The sequence shown here is derived from an EMBL/GenBank/DDBJ whole genome shotgun (WGS) entry which is preliminary data.</text>
</comment>
<dbReference type="EMBL" id="PHND01000001">
    <property type="protein sequence ID" value="PPE04688.1"/>
    <property type="molecule type" value="Genomic_DNA"/>
</dbReference>